<accession>A0ABW5G0S9</accession>
<comment type="caution">
    <text evidence="2">The sequence shown here is derived from an EMBL/GenBank/DDBJ whole genome shotgun (WGS) entry which is preliminary data.</text>
</comment>
<keyword evidence="3" id="KW-1185">Reference proteome</keyword>
<gene>
    <name evidence="2" type="ORF">ACFSXZ_29885</name>
</gene>
<dbReference type="EMBL" id="JBHUKR010000019">
    <property type="protein sequence ID" value="MFD2420545.1"/>
    <property type="molecule type" value="Genomic_DNA"/>
</dbReference>
<evidence type="ECO:0000256" key="1">
    <source>
        <dbReference type="SAM" id="MobiDB-lite"/>
    </source>
</evidence>
<dbReference type="InterPro" id="IPR012349">
    <property type="entry name" value="Split_barrel_FMN-bd"/>
</dbReference>
<sequence>MMVSIGVVGAGIRPTSASTTNPPSAPRGETPGTAGDALQLRILRRGDHVLFIGEVEHVEYRDGTPLLFSTGAYRALRAGLTEDVFFS</sequence>
<dbReference type="Gene3D" id="2.30.110.10">
    <property type="entry name" value="Electron Transport, Fmn-binding Protein, Chain A"/>
    <property type="match status" value="1"/>
</dbReference>
<proteinExistence type="predicted"/>
<feature type="region of interest" description="Disordered" evidence="1">
    <location>
        <begin position="1"/>
        <end position="34"/>
    </location>
</feature>
<reference evidence="3" key="1">
    <citation type="journal article" date="2019" name="Int. J. Syst. Evol. Microbiol.">
        <title>The Global Catalogue of Microorganisms (GCM) 10K type strain sequencing project: providing services to taxonomists for standard genome sequencing and annotation.</title>
        <authorList>
            <consortium name="The Broad Institute Genomics Platform"/>
            <consortium name="The Broad Institute Genome Sequencing Center for Infectious Disease"/>
            <person name="Wu L."/>
            <person name="Ma J."/>
        </authorList>
    </citation>
    <scope>NUCLEOTIDE SEQUENCE [LARGE SCALE GENOMIC DNA]</scope>
    <source>
        <strain evidence="3">CGMCC 4.7645</strain>
    </source>
</reference>
<dbReference type="RefSeq" id="WP_378268656.1">
    <property type="nucleotide sequence ID" value="NZ_JBHUKR010000019.1"/>
</dbReference>
<evidence type="ECO:0000313" key="2">
    <source>
        <dbReference type="EMBL" id="MFD2420545.1"/>
    </source>
</evidence>
<dbReference type="Proteomes" id="UP001597417">
    <property type="component" value="Unassembled WGS sequence"/>
</dbReference>
<evidence type="ECO:0000313" key="3">
    <source>
        <dbReference type="Proteomes" id="UP001597417"/>
    </source>
</evidence>
<dbReference type="SUPFAM" id="SSF50475">
    <property type="entry name" value="FMN-binding split barrel"/>
    <property type="match status" value="1"/>
</dbReference>
<name>A0ABW5G0S9_9PSEU</name>
<protein>
    <submittedName>
        <fullName evidence="2">Uncharacterized protein</fullName>
    </submittedName>
</protein>
<organism evidence="2 3">
    <name type="scientific">Amycolatopsis pigmentata</name>
    <dbReference type="NCBI Taxonomy" id="450801"/>
    <lineage>
        <taxon>Bacteria</taxon>
        <taxon>Bacillati</taxon>
        <taxon>Actinomycetota</taxon>
        <taxon>Actinomycetes</taxon>
        <taxon>Pseudonocardiales</taxon>
        <taxon>Pseudonocardiaceae</taxon>
        <taxon>Amycolatopsis</taxon>
    </lineage>
</organism>